<feature type="binding site" evidence="11">
    <location>
        <position position="193"/>
    </location>
    <ligand>
        <name>Mg(2+)</name>
        <dbReference type="ChEBI" id="CHEBI:18420"/>
        <label>1</label>
    </ligand>
</feature>
<evidence type="ECO:0000256" key="1">
    <source>
        <dbReference type="ARBA" id="ARBA00001936"/>
    </source>
</evidence>
<dbReference type="GO" id="GO:0008081">
    <property type="term" value="F:phosphoric diester hydrolase activity"/>
    <property type="evidence" value="ECO:0007669"/>
    <property type="project" value="TreeGrafter"/>
</dbReference>
<dbReference type="GO" id="GO:0008311">
    <property type="term" value="F:double-stranded DNA 3'-5' DNA exonuclease activity"/>
    <property type="evidence" value="ECO:0007669"/>
    <property type="project" value="TreeGrafter"/>
</dbReference>
<evidence type="ECO:0000259" key="15">
    <source>
        <dbReference type="PROSITE" id="PS51999"/>
    </source>
</evidence>
<feature type="binding site" evidence="11">
    <location>
        <position position="302"/>
    </location>
    <ligand>
        <name>Mg(2+)</name>
        <dbReference type="ChEBI" id="CHEBI:18420"/>
        <label>1</label>
    </ligand>
</feature>
<evidence type="ECO:0000256" key="13">
    <source>
        <dbReference type="PROSITE-ProRule" id="PRU01343"/>
    </source>
</evidence>
<feature type="binding site" evidence="11">
    <location>
        <position position="9"/>
    </location>
    <ligand>
        <name>Mg(2+)</name>
        <dbReference type="ChEBI" id="CHEBI:18420"/>
        <label>1</label>
    </ligand>
</feature>
<feature type="active site" description="Proton acceptor" evidence="10">
    <location>
        <position position="302"/>
    </location>
</feature>
<dbReference type="GO" id="GO:0008270">
    <property type="term" value="F:zinc ion binding"/>
    <property type="evidence" value="ECO:0007669"/>
    <property type="project" value="UniProtKB-KW"/>
</dbReference>
<feature type="region of interest" description="Disordered" evidence="14">
    <location>
        <begin position="368"/>
        <end position="517"/>
    </location>
</feature>
<feature type="binding site" evidence="11">
    <location>
        <position position="301"/>
    </location>
    <ligand>
        <name>Mg(2+)</name>
        <dbReference type="ChEBI" id="CHEBI:18420"/>
        <label>1</label>
    </ligand>
</feature>
<evidence type="ECO:0000256" key="12">
    <source>
        <dbReference type="PIRSR" id="PIRSR604808-3"/>
    </source>
</evidence>
<dbReference type="GO" id="GO:0003906">
    <property type="term" value="F:DNA-(apurinic or apyrimidinic site) endonuclease activity"/>
    <property type="evidence" value="ECO:0007669"/>
    <property type="project" value="TreeGrafter"/>
</dbReference>
<keyword evidence="9" id="KW-0539">Nucleus</keyword>
<name>A0A4S2MVB8_9PEZI</name>
<keyword evidence="11" id="KW-0464">Manganese</keyword>
<evidence type="ECO:0000313" key="17">
    <source>
        <dbReference type="Proteomes" id="UP000298138"/>
    </source>
</evidence>
<dbReference type="Proteomes" id="UP000298138">
    <property type="component" value="Unassembled WGS sequence"/>
</dbReference>
<organism evidence="16 17">
    <name type="scientific">Ascodesmis nigricans</name>
    <dbReference type="NCBI Taxonomy" id="341454"/>
    <lineage>
        <taxon>Eukaryota</taxon>
        <taxon>Fungi</taxon>
        <taxon>Dikarya</taxon>
        <taxon>Ascomycota</taxon>
        <taxon>Pezizomycotina</taxon>
        <taxon>Pezizomycetes</taxon>
        <taxon>Pezizales</taxon>
        <taxon>Ascodesmidaceae</taxon>
        <taxon>Ascodesmis</taxon>
    </lineage>
</organism>
<reference evidence="16 17" key="1">
    <citation type="submission" date="2019-04" db="EMBL/GenBank/DDBJ databases">
        <title>Comparative genomics and transcriptomics to analyze fruiting body development in filamentous ascomycetes.</title>
        <authorList>
            <consortium name="DOE Joint Genome Institute"/>
            <person name="Lutkenhaus R."/>
            <person name="Traeger S."/>
            <person name="Breuer J."/>
            <person name="Kuo A."/>
            <person name="Lipzen A."/>
            <person name="Pangilinan J."/>
            <person name="Dilworth D."/>
            <person name="Sandor L."/>
            <person name="Poggeler S."/>
            <person name="Barry K."/>
            <person name="Grigoriev I.V."/>
            <person name="Nowrousian M."/>
        </authorList>
    </citation>
    <scope>NUCLEOTIDE SEQUENCE [LARGE SCALE GENOMIC DNA]</scope>
    <source>
        <strain evidence="16 17">CBS 389.68</strain>
    </source>
</reference>
<dbReference type="FunFam" id="3.60.10.10:FF:000079">
    <property type="entry name" value="DNA-(apurinic or apyrimidinic site) lyase"/>
    <property type="match status" value="1"/>
</dbReference>
<keyword evidence="8 11" id="KW-0460">Magnesium</keyword>
<protein>
    <recommendedName>
        <fullName evidence="3">DNA-(apurinic or apyrimidinic site) endonuclease 2</fullName>
    </recommendedName>
</protein>
<dbReference type="GO" id="GO:0005634">
    <property type="term" value="C:nucleus"/>
    <property type="evidence" value="ECO:0007669"/>
    <property type="project" value="TreeGrafter"/>
</dbReference>
<dbReference type="InterPro" id="IPR020848">
    <property type="entry name" value="AP_endonuclease_F1_CS"/>
</dbReference>
<dbReference type="InterPro" id="IPR010666">
    <property type="entry name" value="Znf_GRF"/>
</dbReference>
<feature type="binding site" evidence="11">
    <location>
        <position position="195"/>
    </location>
    <ligand>
        <name>Mg(2+)</name>
        <dbReference type="ChEBI" id="CHEBI:18420"/>
        <label>1</label>
    </ligand>
</feature>
<dbReference type="FunCoup" id="A0A4S2MVB8">
    <property type="interactions" value="463"/>
</dbReference>
<evidence type="ECO:0000256" key="9">
    <source>
        <dbReference type="ARBA" id="ARBA00023242"/>
    </source>
</evidence>
<dbReference type="AlphaFoldDB" id="A0A4S2MVB8"/>
<dbReference type="OrthoDB" id="391817at2759"/>
<evidence type="ECO:0000256" key="5">
    <source>
        <dbReference type="ARBA" id="ARBA00022771"/>
    </source>
</evidence>
<evidence type="ECO:0000256" key="14">
    <source>
        <dbReference type="SAM" id="MobiDB-lite"/>
    </source>
</evidence>
<keyword evidence="4 11" id="KW-0479">Metal-binding</keyword>
<feature type="compositionally biased region" description="Polar residues" evidence="14">
    <location>
        <begin position="460"/>
        <end position="483"/>
    </location>
</feature>
<dbReference type="PANTHER" id="PTHR22748">
    <property type="entry name" value="AP ENDONUCLEASE"/>
    <property type="match status" value="1"/>
</dbReference>
<proteinExistence type="inferred from homology"/>
<evidence type="ECO:0000256" key="3">
    <source>
        <dbReference type="ARBA" id="ARBA00013541"/>
    </source>
</evidence>
<dbReference type="InParanoid" id="A0A4S2MVB8"/>
<dbReference type="Pfam" id="PF03372">
    <property type="entry name" value="Exo_endo_phos"/>
    <property type="match status" value="1"/>
</dbReference>
<dbReference type="EMBL" id="ML220124">
    <property type="protein sequence ID" value="TGZ80473.1"/>
    <property type="molecule type" value="Genomic_DNA"/>
</dbReference>
<dbReference type="PROSITE" id="PS00728">
    <property type="entry name" value="AP_NUCLEASE_F1_3"/>
    <property type="match status" value="1"/>
</dbReference>
<dbReference type="InterPro" id="IPR004808">
    <property type="entry name" value="AP_endonuc_1"/>
</dbReference>
<evidence type="ECO:0000313" key="16">
    <source>
        <dbReference type="EMBL" id="TGZ80473.1"/>
    </source>
</evidence>
<feature type="active site" evidence="10">
    <location>
        <position position="153"/>
    </location>
</feature>
<evidence type="ECO:0000256" key="10">
    <source>
        <dbReference type="PIRSR" id="PIRSR604808-1"/>
    </source>
</evidence>
<feature type="site" description="Interaction with DNA substrate" evidence="12">
    <location>
        <position position="302"/>
    </location>
</feature>
<feature type="site" description="Important for catalytic activity" evidence="12">
    <location>
        <position position="276"/>
    </location>
</feature>
<dbReference type="InterPro" id="IPR036691">
    <property type="entry name" value="Endo/exonu/phosph_ase_sf"/>
</dbReference>
<keyword evidence="6" id="KW-0378">Hydrolase</keyword>
<accession>A0A4S2MVB8</accession>
<dbReference type="CDD" id="cd09088">
    <property type="entry name" value="Ape2-like_AP-endo"/>
    <property type="match status" value="1"/>
</dbReference>
<keyword evidence="7" id="KW-0862">Zinc</keyword>
<evidence type="ECO:0000256" key="11">
    <source>
        <dbReference type="PIRSR" id="PIRSR604808-2"/>
    </source>
</evidence>
<feature type="domain" description="GRF-type" evidence="15">
    <location>
        <begin position="512"/>
        <end position="569"/>
    </location>
</feature>
<keyword evidence="5 13" id="KW-0863">Zinc-finger</keyword>
<dbReference type="GO" id="GO:0003677">
    <property type="term" value="F:DNA binding"/>
    <property type="evidence" value="ECO:0007669"/>
    <property type="project" value="InterPro"/>
</dbReference>
<feature type="site" description="Transition state stabilizer" evidence="12">
    <location>
        <position position="195"/>
    </location>
</feature>
<evidence type="ECO:0000256" key="2">
    <source>
        <dbReference type="ARBA" id="ARBA00007092"/>
    </source>
</evidence>
<feature type="compositionally biased region" description="Low complexity" evidence="14">
    <location>
        <begin position="380"/>
        <end position="392"/>
    </location>
</feature>
<feature type="compositionally biased region" description="Polar residues" evidence="14">
    <location>
        <begin position="368"/>
        <end position="379"/>
    </location>
</feature>
<dbReference type="Gene3D" id="3.60.10.10">
    <property type="entry name" value="Endonuclease/exonuclease/phosphatase"/>
    <property type="match status" value="1"/>
</dbReference>
<sequence>MVLRLTTWNVNGIKNPFGYHPWSSEKSFKRMFDILEADILCFQELKIQPENLTDEMVLVPGWDSYFTFPKHKKGYSGVAVYTRNSKCQPVKAEEGITGVLEVPGKFGRSYKSLDPSECIGGYPDLSREEALLLDSEGRALVLDFGAFVLIGTYCPASTDPSRDDFRIAFVETLFERARRLIVEHGRRVVIMGDLNISRQEIDSAESIARMNALRAEGYENWIDTPTRAALDRLVEPNPEGVMIDTCREFWPTKTGMYTCWNVKLNKRPGNAGDRIDYILASSDMKPWLCEANIQEGLMGSDHCPVYTIIKDTVVVDQQERNILDLVFPPGTYEDGVRQDKVPMPSPPPLCRKEFSEFKHRRSIKDMFSNMSSKRSTPANLPQLTLSSLQSSPVKSNKRGPGHMSSQPSPSKAETKKIKRASAPQSNSKKSSGQQSLKGFFAPKNSKEKIPTPNDTPPTPSQIDVTGPEASQSASSEPMTQPEESNNEEIIIDPSESREKWGKIFTPRPPPKCSGHGENCKQMITKKPGPNNGRAFWMCARPIGPGGEAEMNSGRVSEWRCNYFMWASEVYSRRGFGGDGSK</sequence>
<feature type="compositionally biased region" description="Low complexity" evidence="14">
    <location>
        <begin position="424"/>
        <end position="437"/>
    </location>
</feature>
<evidence type="ECO:0000256" key="4">
    <source>
        <dbReference type="ARBA" id="ARBA00022723"/>
    </source>
</evidence>
<dbReference type="SUPFAM" id="SSF56219">
    <property type="entry name" value="DNase I-like"/>
    <property type="match status" value="1"/>
</dbReference>
<dbReference type="InterPro" id="IPR005135">
    <property type="entry name" value="Endo/exonuclease/phosphatase"/>
</dbReference>
<dbReference type="STRING" id="341454.A0A4S2MVB8"/>
<dbReference type="GO" id="GO:0006284">
    <property type="term" value="P:base-excision repair"/>
    <property type="evidence" value="ECO:0007669"/>
    <property type="project" value="TreeGrafter"/>
</dbReference>
<dbReference type="PANTHER" id="PTHR22748:SF4">
    <property type="entry name" value="DNA-(APURINIC OR APYRIMIDINIC SITE) ENDONUCLEASE 2"/>
    <property type="match status" value="1"/>
</dbReference>
<evidence type="ECO:0000256" key="8">
    <source>
        <dbReference type="ARBA" id="ARBA00022842"/>
    </source>
</evidence>
<evidence type="ECO:0000256" key="6">
    <source>
        <dbReference type="ARBA" id="ARBA00022801"/>
    </source>
</evidence>
<feature type="binding site" evidence="11">
    <location>
        <position position="44"/>
    </location>
    <ligand>
        <name>Mg(2+)</name>
        <dbReference type="ChEBI" id="CHEBI:18420"/>
        <label>1</label>
    </ligand>
</feature>
<evidence type="ECO:0000256" key="7">
    <source>
        <dbReference type="ARBA" id="ARBA00022833"/>
    </source>
</evidence>
<comment type="cofactor">
    <cofactor evidence="11">
        <name>Mg(2+)</name>
        <dbReference type="ChEBI" id="CHEBI:18420"/>
    </cofactor>
    <cofactor evidence="11">
        <name>Mn(2+)</name>
        <dbReference type="ChEBI" id="CHEBI:29035"/>
    </cofactor>
    <text evidence="11">Probably binds two magnesium or manganese ions per subunit.</text>
</comment>
<comment type="similarity">
    <text evidence="2">Belongs to the DNA repair enzymes AP/ExoA family.</text>
</comment>
<gene>
    <name evidence="16" type="ORF">EX30DRAFT_319971</name>
</gene>
<feature type="active site" description="Proton donor/acceptor" evidence="10">
    <location>
        <position position="193"/>
    </location>
</feature>
<dbReference type="PROSITE" id="PS51999">
    <property type="entry name" value="ZF_GRF"/>
    <property type="match status" value="1"/>
</dbReference>
<dbReference type="PROSITE" id="PS51435">
    <property type="entry name" value="AP_NUCLEASE_F1_4"/>
    <property type="match status" value="1"/>
</dbReference>
<comment type="cofactor">
    <cofactor evidence="1">
        <name>Mn(2+)</name>
        <dbReference type="ChEBI" id="CHEBI:29035"/>
    </cofactor>
</comment>
<keyword evidence="17" id="KW-1185">Reference proteome</keyword>